<dbReference type="GO" id="GO:0016740">
    <property type="term" value="F:transferase activity"/>
    <property type="evidence" value="ECO:0007669"/>
    <property type="project" value="UniProtKB-KW"/>
</dbReference>
<dbReference type="Proteomes" id="UP000198625">
    <property type="component" value="Unassembled WGS sequence"/>
</dbReference>
<dbReference type="RefSeq" id="WP_091732481.1">
    <property type="nucleotide sequence ID" value="NZ_FNQE01000038.1"/>
</dbReference>
<dbReference type="InterPro" id="IPR044668">
    <property type="entry name" value="PuuD-like"/>
</dbReference>
<proteinExistence type="predicted"/>
<accession>A0A1H3S859</accession>
<dbReference type="InterPro" id="IPR011697">
    <property type="entry name" value="Peptidase_C26"/>
</dbReference>
<dbReference type="OrthoDB" id="9813383at2"/>
<protein>
    <submittedName>
        <fullName evidence="1">Putative glutamine amidotransferase</fullName>
    </submittedName>
</protein>
<dbReference type="InterPro" id="IPR029062">
    <property type="entry name" value="Class_I_gatase-like"/>
</dbReference>
<dbReference type="Pfam" id="PF07722">
    <property type="entry name" value="Peptidase_C26"/>
    <property type="match status" value="1"/>
</dbReference>
<dbReference type="PANTHER" id="PTHR43235:SF1">
    <property type="entry name" value="GLUTAMINE AMIDOTRANSFERASE PB2B2.05-RELATED"/>
    <property type="match status" value="1"/>
</dbReference>
<name>A0A1H3S859_9FIRM</name>
<dbReference type="SUPFAM" id="SSF52317">
    <property type="entry name" value="Class I glutamine amidotransferase-like"/>
    <property type="match status" value="1"/>
</dbReference>
<dbReference type="AlphaFoldDB" id="A0A1H3S859"/>
<dbReference type="GO" id="GO:0006598">
    <property type="term" value="P:polyamine catabolic process"/>
    <property type="evidence" value="ECO:0007669"/>
    <property type="project" value="TreeGrafter"/>
</dbReference>
<dbReference type="FunFam" id="3.40.50.880:FF:000030">
    <property type="entry name" value="Gamma-glutamyl-gamma-aminobutyrate hydrolase PuuD"/>
    <property type="match status" value="1"/>
</dbReference>
<keyword evidence="2" id="KW-1185">Reference proteome</keyword>
<reference evidence="1 2" key="1">
    <citation type="submission" date="2016-10" db="EMBL/GenBank/DDBJ databases">
        <authorList>
            <person name="de Groot N.N."/>
        </authorList>
    </citation>
    <scope>NUCLEOTIDE SEQUENCE [LARGE SCALE GENOMIC DNA]</scope>
    <source>
        <strain evidence="1 2">DSM 21650</strain>
    </source>
</reference>
<evidence type="ECO:0000313" key="2">
    <source>
        <dbReference type="Proteomes" id="UP000198625"/>
    </source>
</evidence>
<dbReference type="PROSITE" id="PS51273">
    <property type="entry name" value="GATASE_TYPE_1"/>
    <property type="match status" value="1"/>
</dbReference>
<sequence>MRPIIGITTFNETNSRGSRFNSVNYNYIKAVHMAGGTPVLIPVTDCDERIDDYIDLVNGILFTGGVDVAPLYYGENPIKEVHSIDAKRDEFELKLFNKAFGTKLPILGICRGMQLINVALKGTLFQDINSQIPDSLGHYPNNIQSDVLYHSIEIVENTILANIFNSKEININSFHHQAVKDLGEGLKASAFSKDGIIEAMEGVYSNGQIILGVQWHPEGLVVKHEEFRKLFGFFVEKCSL</sequence>
<dbReference type="PANTHER" id="PTHR43235">
    <property type="entry name" value="GLUTAMINE AMIDOTRANSFERASE PB2B2.05-RELATED"/>
    <property type="match status" value="1"/>
</dbReference>
<organism evidence="1 2">
    <name type="scientific">Proteiniborus ethanoligenes</name>
    <dbReference type="NCBI Taxonomy" id="415015"/>
    <lineage>
        <taxon>Bacteria</taxon>
        <taxon>Bacillati</taxon>
        <taxon>Bacillota</taxon>
        <taxon>Clostridia</taxon>
        <taxon>Eubacteriales</taxon>
        <taxon>Proteiniborus</taxon>
    </lineage>
</organism>
<dbReference type="EMBL" id="FNQE01000038">
    <property type="protein sequence ID" value="SDZ33775.1"/>
    <property type="molecule type" value="Genomic_DNA"/>
</dbReference>
<dbReference type="Gene3D" id="3.40.50.880">
    <property type="match status" value="1"/>
</dbReference>
<dbReference type="CDD" id="cd01745">
    <property type="entry name" value="GATase1_2"/>
    <property type="match status" value="1"/>
</dbReference>
<dbReference type="STRING" id="415015.SAMN05660462_02749"/>
<keyword evidence="1" id="KW-0315">Glutamine amidotransferase</keyword>
<keyword evidence="1" id="KW-0808">Transferase</keyword>
<dbReference type="GO" id="GO:0005829">
    <property type="term" value="C:cytosol"/>
    <property type="evidence" value="ECO:0007669"/>
    <property type="project" value="TreeGrafter"/>
</dbReference>
<dbReference type="GO" id="GO:0033969">
    <property type="term" value="F:gamma-glutamyl-gamma-aminobutyrate hydrolase activity"/>
    <property type="evidence" value="ECO:0007669"/>
    <property type="project" value="TreeGrafter"/>
</dbReference>
<evidence type="ECO:0000313" key="1">
    <source>
        <dbReference type="EMBL" id="SDZ33775.1"/>
    </source>
</evidence>
<gene>
    <name evidence="1" type="ORF">SAMN05660462_02749</name>
</gene>